<dbReference type="Gene3D" id="2.30.42.10">
    <property type="match status" value="1"/>
</dbReference>
<evidence type="ECO:0000256" key="2">
    <source>
        <dbReference type="SAM" id="SignalP"/>
    </source>
</evidence>
<evidence type="ECO:0000259" key="3">
    <source>
        <dbReference type="PROSITE" id="PS50106"/>
    </source>
</evidence>
<dbReference type="EMBL" id="JAXBLV010000186">
    <property type="protein sequence ID" value="MDY3560947.1"/>
    <property type="molecule type" value="Genomic_DNA"/>
</dbReference>
<name>A0ABU5F064_9BACT</name>
<evidence type="ECO:0000313" key="4">
    <source>
        <dbReference type="EMBL" id="MDY3560947.1"/>
    </source>
</evidence>
<feature type="domain" description="PDZ" evidence="3">
    <location>
        <begin position="210"/>
        <end position="303"/>
    </location>
</feature>
<dbReference type="SUPFAM" id="SSF50156">
    <property type="entry name" value="PDZ domain-like"/>
    <property type="match status" value="1"/>
</dbReference>
<dbReference type="PROSITE" id="PS50106">
    <property type="entry name" value="PDZ"/>
    <property type="match status" value="1"/>
</dbReference>
<feature type="region of interest" description="Disordered" evidence="1">
    <location>
        <begin position="113"/>
        <end position="134"/>
    </location>
</feature>
<dbReference type="InterPro" id="IPR036034">
    <property type="entry name" value="PDZ_sf"/>
</dbReference>
<feature type="signal peptide" evidence="2">
    <location>
        <begin position="1"/>
        <end position="22"/>
    </location>
</feature>
<protein>
    <submittedName>
        <fullName evidence="4">PDZ domain-containing protein</fullName>
    </submittedName>
</protein>
<feature type="chain" id="PRO_5046315720" evidence="2">
    <location>
        <begin position="23"/>
        <end position="353"/>
    </location>
</feature>
<reference evidence="5" key="1">
    <citation type="journal article" date="2023" name="Mar. Drugs">
        <title>Gemmata algarum, a Novel Planctomycete Isolated from an Algal Mat, Displays Antimicrobial Activity.</title>
        <authorList>
            <person name="Kumar G."/>
            <person name="Kallscheuer N."/>
            <person name="Kashif M."/>
            <person name="Ahamad S."/>
            <person name="Jagadeeshwari U."/>
            <person name="Pannikurungottu S."/>
            <person name="Haufschild T."/>
            <person name="Kabuu M."/>
            <person name="Sasikala C."/>
            <person name="Jogler C."/>
            <person name="Ramana C."/>
        </authorList>
    </citation>
    <scope>NUCLEOTIDE SEQUENCE [LARGE SCALE GENOMIC DNA]</scope>
    <source>
        <strain evidence="5">JC673</strain>
    </source>
</reference>
<keyword evidence="2" id="KW-0732">Signal</keyword>
<gene>
    <name evidence="4" type="ORF">R5W23_002196</name>
</gene>
<sequence>MFRTGKWAVVVALVGTSVCAGAALTAQERPPANAQPADLTALREAVAAAAKRGENVDEIRKALAALEKVFPGAKPGAAPPELQTLRDAVEAAARKGENVEAVQKELAAVETAVTGRALTPTKPVPPPDRPNPPVPLEFDQVLPGRVDPEAFQKANELRMKALELLLKNPNDPEAQKLTAEANRLMLRSLRLNLNEFNGPGGLMFPEVDPLPNLGRIPERARLGIRFEALSPLVADQLGLDPDVGIAVAGVVPGSPAERAGLKVHDIVLQFAGKPVSGNADEFVRQVSVTKAGEKIDLVVLRKGKRVEIKGVVLPAADGPAVAPAPLPDRAPRVRPLPAPPVPKVAPIPEKVID</sequence>
<evidence type="ECO:0000256" key="1">
    <source>
        <dbReference type="SAM" id="MobiDB-lite"/>
    </source>
</evidence>
<keyword evidence="5" id="KW-1185">Reference proteome</keyword>
<feature type="region of interest" description="Disordered" evidence="1">
    <location>
        <begin position="319"/>
        <end position="353"/>
    </location>
</feature>
<evidence type="ECO:0000313" key="5">
    <source>
        <dbReference type="Proteomes" id="UP001272242"/>
    </source>
</evidence>
<dbReference type="SMART" id="SM00228">
    <property type="entry name" value="PDZ"/>
    <property type="match status" value="1"/>
</dbReference>
<dbReference type="Pfam" id="PF13180">
    <property type="entry name" value="PDZ_2"/>
    <property type="match status" value="1"/>
</dbReference>
<organism evidence="4 5">
    <name type="scientific">Gemmata algarum</name>
    <dbReference type="NCBI Taxonomy" id="2975278"/>
    <lineage>
        <taxon>Bacteria</taxon>
        <taxon>Pseudomonadati</taxon>
        <taxon>Planctomycetota</taxon>
        <taxon>Planctomycetia</taxon>
        <taxon>Gemmatales</taxon>
        <taxon>Gemmataceae</taxon>
        <taxon>Gemmata</taxon>
    </lineage>
</organism>
<dbReference type="RefSeq" id="WP_320687436.1">
    <property type="nucleotide sequence ID" value="NZ_JAXBLV010000186.1"/>
</dbReference>
<dbReference type="Proteomes" id="UP001272242">
    <property type="component" value="Unassembled WGS sequence"/>
</dbReference>
<feature type="compositionally biased region" description="Pro residues" evidence="1">
    <location>
        <begin position="122"/>
        <end position="134"/>
    </location>
</feature>
<comment type="caution">
    <text evidence="4">The sequence shown here is derived from an EMBL/GenBank/DDBJ whole genome shotgun (WGS) entry which is preliminary data.</text>
</comment>
<dbReference type="InterPro" id="IPR001478">
    <property type="entry name" value="PDZ"/>
</dbReference>
<feature type="compositionally biased region" description="Pro residues" evidence="1">
    <location>
        <begin position="322"/>
        <end position="345"/>
    </location>
</feature>
<proteinExistence type="predicted"/>
<accession>A0ABU5F064</accession>